<dbReference type="EMBL" id="JAMDHD010000018">
    <property type="protein sequence ID" value="MDD0985540.1"/>
    <property type="molecule type" value="Genomic_DNA"/>
</dbReference>
<sequence>MIKLPRCAVIDPEDQKKLDAIKVDLRPKSWYGKRKPVINFKSQVLIQGRVIQQERCAWCTLPLGAEGRRTIHRDHIAPSSLYPQWTFVAKNLVISCEYCNGLSVKSDIDTIKELKDTYDDCEFHIVHPYDDEIELHIQFDNDRDQLPVVIKGISPKGLWTVKSMKLDDVGLTRERAKEVFYEQRGRLRLSAQEEDLIERALGAMNVA</sequence>
<proteinExistence type="predicted"/>
<comment type="caution">
    <text evidence="1">The sequence shown here is derived from an EMBL/GenBank/DDBJ whole genome shotgun (WGS) entry which is preliminary data.</text>
</comment>
<protein>
    <recommendedName>
        <fullName evidence="3">HNH endonuclease</fullName>
    </recommendedName>
</protein>
<organism evidence="1 2">
    <name type="scientific">Pseudomonas shahriarae</name>
    <dbReference type="NCBI Taxonomy" id="2745512"/>
    <lineage>
        <taxon>Bacteria</taxon>
        <taxon>Pseudomonadati</taxon>
        <taxon>Pseudomonadota</taxon>
        <taxon>Gammaproteobacteria</taxon>
        <taxon>Pseudomonadales</taxon>
        <taxon>Pseudomonadaceae</taxon>
        <taxon>Pseudomonas</taxon>
    </lineage>
</organism>
<dbReference type="Proteomes" id="UP001148189">
    <property type="component" value="Unassembled WGS sequence"/>
</dbReference>
<dbReference type="Gene3D" id="1.10.30.50">
    <property type="match status" value="1"/>
</dbReference>
<evidence type="ECO:0000313" key="1">
    <source>
        <dbReference type="EMBL" id="MDD0985540.1"/>
    </source>
</evidence>
<evidence type="ECO:0008006" key="3">
    <source>
        <dbReference type="Google" id="ProtNLM"/>
    </source>
</evidence>
<accession>A0ABT5NCU8</accession>
<reference evidence="1" key="1">
    <citation type="submission" date="2022-05" db="EMBL/GenBank/DDBJ databases">
        <title>Novel Pseudomonas spp. Isolated from a Rainbow Trout Aquaculture Facility.</title>
        <authorList>
            <person name="Testerman T."/>
            <person name="Graf J."/>
        </authorList>
    </citation>
    <scope>NUCLEOTIDE SEQUENCE</scope>
    <source>
        <strain evidence="1">ID1050</strain>
    </source>
</reference>
<gene>
    <name evidence="1" type="ORF">M5G21_11265</name>
</gene>
<keyword evidence="2" id="KW-1185">Reference proteome</keyword>
<dbReference type="RefSeq" id="WP_271905870.1">
    <property type="nucleotide sequence ID" value="NZ_JAMDHD010000018.1"/>
</dbReference>
<name>A0ABT5NCU8_9PSED</name>
<evidence type="ECO:0000313" key="2">
    <source>
        <dbReference type="Proteomes" id="UP001148189"/>
    </source>
</evidence>